<name>A0AAV4CN82_9GAST</name>
<protein>
    <submittedName>
        <fullName evidence="2">Uncharacterized protein</fullName>
    </submittedName>
</protein>
<gene>
    <name evidence="2" type="ORF">PoB_005939900</name>
</gene>
<feature type="region of interest" description="Disordered" evidence="1">
    <location>
        <begin position="1"/>
        <end position="32"/>
    </location>
</feature>
<comment type="caution">
    <text evidence="2">The sequence shown here is derived from an EMBL/GenBank/DDBJ whole genome shotgun (WGS) entry which is preliminary data.</text>
</comment>
<evidence type="ECO:0000256" key="1">
    <source>
        <dbReference type="SAM" id="MobiDB-lite"/>
    </source>
</evidence>
<evidence type="ECO:0000313" key="3">
    <source>
        <dbReference type="Proteomes" id="UP000735302"/>
    </source>
</evidence>
<dbReference type="AlphaFoldDB" id="A0AAV4CN82"/>
<keyword evidence="3" id="KW-1185">Reference proteome</keyword>
<accession>A0AAV4CN82</accession>
<evidence type="ECO:0000313" key="2">
    <source>
        <dbReference type="EMBL" id="GFO32894.1"/>
    </source>
</evidence>
<dbReference type="Proteomes" id="UP000735302">
    <property type="component" value="Unassembled WGS sequence"/>
</dbReference>
<dbReference type="EMBL" id="BLXT01006697">
    <property type="protein sequence ID" value="GFO32894.1"/>
    <property type="molecule type" value="Genomic_DNA"/>
</dbReference>
<organism evidence="2 3">
    <name type="scientific">Plakobranchus ocellatus</name>
    <dbReference type="NCBI Taxonomy" id="259542"/>
    <lineage>
        <taxon>Eukaryota</taxon>
        <taxon>Metazoa</taxon>
        <taxon>Spiralia</taxon>
        <taxon>Lophotrochozoa</taxon>
        <taxon>Mollusca</taxon>
        <taxon>Gastropoda</taxon>
        <taxon>Heterobranchia</taxon>
        <taxon>Euthyneura</taxon>
        <taxon>Panpulmonata</taxon>
        <taxon>Sacoglossa</taxon>
        <taxon>Placobranchoidea</taxon>
        <taxon>Plakobranchidae</taxon>
        <taxon>Plakobranchus</taxon>
    </lineage>
</organism>
<proteinExistence type="predicted"/>
<sequence>MSDTKTKRFCSADEVSFSGGEKSQRSEPTAADENWDTKFSTVQRLISKAVSAIAFGITELKECKDVGVYKALLHYFDTIALLGSAQQRITAQRKMTQKAALPYDIRDIYHMPSDGTEWLYGDDVKKLIKDVKEHRNLAVSASLWVSLDLVTRGRWNIIIVNALFEGRIPASTIQGGRASEETTA</sequence>
<reference evidence="2 3" key="1">
    <citation type="journal article" date="2021" name="Elife">
        <title>Chloroplast acquisition without the gene transfer in kleptoplastic sea slugs, Plakobranchus ocellatus.</title>
        <authorList>
            <person name="Maeda T."/>
            <person name="Takahashi S."/>
            <person name="Yoshida T."/>
            <person name="Shimamura S."/>
            <person name="Takaki Y."/>
            <person name="Nagai Y."/>
            <person name="Toyoda A."/>
            <person name="Suzuki Y."/>
            <person name="Arimoto A."/>
            <person name="Ishii H."/>
            <person name="Satoh N."/>
            <person name="Nishiyama T."/>
            <person name="Hasebe M."/>
            <person name="Maruyama T."/>
            <person name="Minagawa J."/>
            <person name="Obokata J."/>
            <person name="Shigenobu S."/>
        </authorList>
    </citation>
    <scope>NUCLEOTIDE SEQUENCE [LARGE SCALE GENOMIC DNA]</scope>
</reference>